<reference evidence="2 3" key="1">
    <citation type="submission" date="2019-05" db="EMBL/GenBank/DDBJ databases">
        <title>Emergence of the Ug99 lineage of the wheat stem rust pathogen through somatic hybridization.</title>
        <authorList>
            <person name="Li F."/>
            <person name="Upadhyaya N.M."/>
            <person name="Sperschneider J."/>
            <person name="Matny O."/>
            <person name="Nguyen-Phuc H."/>
            <person name="Mago R."/>
            <person name="Raley C."/>
            <person name="Miller M.E."/>
            <person name="Silverstein K.A.T."/>
            <person name="Henningsen E."/>
            <person name="Hirsch C.D."/>
            <person name="Visser B."/>
            <person name="Pretorius Z.A."/>
            <person name="Steffenson B.J."/>
            <person name="Schwessinger B."/>
            <person name="Dodds P.N."/>
            <person name="Figueroa M."/>
        </authorList>
    </citation>
    <scope>NUCLEOTIDE SEQUENCE [LARGE SCALE GENOMIC DNA]</scope>
    <source>
        <strain evidence="2 3">Ug99</strain>
    </source>
</reference>
<dbReference type="EMBL" id="VDEP01000405">
    <property type="protein sequence ID" value="KAA1088792.1"/>
    <property type="molecule type" value="Genomic_DNA"/>
</dbReference>
<name>A0A5B0NJQ7_PUCGR</name>
<organism evidence="2 3">
    <name type="scientific">Puccinia graminis f. sp. tritici</name>
    <dbReference type="NCBI Taxonomy" id="56615"/>
    <lineage>
        <taxon>Eukaryota</taxon>
        <taxon>Fungi</taxon>
        <taxon>Dikarya</taxon>
        <taxon>Basidiomycota</taxon>
        <taxon>Pucciniomycotina</taxon>
        <taxon>Pucciniomycetes</taxon>
        <taxon>Pucciniales</taxon>
        <taxon>Pucciniaceae</taxon>
        <taxon>Puccinia</taxon>
    </lineage>
</organism>
<evidence type="ECO:0000313" key="2">
    <source>
        <dbReference type="EMBL" id="KAA1088792.1"/>
    </source>
</evidence>
<dbReference type="AlphaFoldDB" id="A0A5B0NJQ7"/>
<accession>A0A5B0NJQ7</accession>
<feature type="compositionally biased region" description="Basic and acidic residues" evidence="1">
    <location>
        <begin position="161"/>
        <end position="172"/>
    </location>
</feature>
<gene>
    <name evidence="2" type="ORF">PGTUg99_029329</name>
</gene>
<protein>
    <submittedName>
        <fullName evidence="2">Uncharacterized protein</fullName>
    </submittedName>
</protein>
<feature type="compositionally biased region" description="Polar residues" evidence="1">
    <location>
        <begin position="71"/>
        <end position="83"/>
    </location>
</feature>
<proteinExistence type="predicted"/>
<feature type="compositionally biased region" description="Low complexity" evidence="1">
    <location>
        <begin position="90"/>
        <end position="101"/>
    </location>
</feature>
<sequence>MASQNKQPSTCDPSGENDPIGYATDQSQAHRRCSSRASSVVVTPNMVSISSDSRLQVAHPTQKWPAVAELSTDSATDARTTLDSDSDGESAPPKFKSASSKSRPKKKKPRQQIVVSKKNKATVSVAAKQKATLTSEDYQAHDYNQDTDVGSIEIQPQGKKNSKEDEYAKIED</sequence>
<evidence type="ECO:0000313" key="3">
    <source>
        <dbReference type="Proteomes" id="UP000325313"/>
    </source>
</evidence>
<dbReference type="Proteomes" id="UP000325313">
    <property type="component" value="Unassembled WGS sequence"/>
</dbReference>
<feature type="compositionally biased region" description="Polar residues" evidence="1">
    <location>
        <begin position="45"/>
        <end position="54"/>
    </location>
</feature>
<feature type="region of interest" description="Disordered" evidence="1">
    <location>
        <begin position="1"/>
        <end position="172"/>
    </location>
</feature>
<feature type="compositionally biased region" description="Polar residues" evidence="1">
    <location>
        <begin position="1"/>
        <end position="12"/>
    </location>
</feature>
<comment type="caution">
    <text evidence="2">The sequence shown here is derived from an EMBL/GenBank/DDBJ whole genome shotgun (WGS) entry which is preliminary data.</text>
</comment>
<evidence type="ECO:0000256" key="1">
    <source>
        <dbReference type="SAM" id="MobiDB-lite"/>
    </source>
</evidence>